<sequence length="612" mass="71933">MLAYFPTLYPDELLYSGFARYHLISGNIAQKQSISSLFDNKMVCATVDLPAHIKYLSKQLNNIYTVNQLIWNHTLYPYYSTFLSEEKAKQIYSLMSEGSPWGEVHISLGLAACIVKRPRYLKYCKECIKEDTNTYHESFWHRSHQVPGVYFCPIHKVELTESKISSPTRDHKFEFIPLSQVEMEQSISNITNPKWKSHLLFIAKYSYELLNNQNECQNISKSYKAHLNDKGYVTPKGRIRFKPIINDFIDFFSKDLLEYLNCKINLKSDDTWFHKIIRGKNGGTHPLRYILVHIFFGIEISQKLIKYNYPFGEGPWPCLNKAAEHFMKDAINECKVTRDSESGLPVGTFKCSCGFEYSRKGPDKSNEDRYRIGRIKSFGDVWLRKLNQINQQDISLRAKARLLGVDPMTVKNYTNHQNQENVYTNKQEHQDEKENRRKRFLASLMEAENNNNPIRQLNSKDYMWLFRHDREWLEQNMPQRKRVRRRGFIVDWQERDKVVLGEVKKAYKSLQGENKPKRITISELSRHMEGNLGNFLHNCLNKLTQTKEYLELIIETTEQFQIRRLEWAASELQKVSFKIKGWELLKLAGLNKPLKKGVALKYQELAEDVISI</sequence>
<organism evidence="3 4">
    <name type="scientific">Sutcliffiella horikoshii</name>
    <dbReference type="NCBI Taxonomy" id="79883"/>
    <lineage>
        <taxon>Bacteria</taxon>
        <taxon>Bacillati</taxon>
        <taxon>Bacillota</taxon>
        <taxon>Bacilli</taxon>
        <taxon>Bacillales</taxon>
        <taxon>Bacillaceae</taxon>
        <taxon>Sutcliffiella</taxon>
    </lineage>
</organism>
<feature type="domain" description="TniQ" evidence="1">
    <location>
        <begin position="4"/>
        <end position="159"/>
    </location>
</feature>
<dbReference type="RefSeq" id="WP_148990307.1">
    <property type="nucleotide sequence ID" value="NZ_VTEV01000017.1"/>
</dbReference>
<protein>
    <submittedName>
        <fullName evidence="3">Uncharacterized protein</fullName>
    </submittedName>
</protein>
<feature type="domain" description="Transposon Tn7 transposition protein TnsD C-terminal" evidence="2">
    <location>
        <begin position="202"/>
        <end position="550"/>
    </location>
</feature>
<evidence type="ECO:0000313" key="3">
    <source>
        <dbReference type="EMBL" id="TYS59357.1"/>
    </source>
</evidence>
<dbReference type="OrthoDB" id="470139at2"/>
<evidence type="ECO:0000259" key="2">
    <source>
        <dbReference type="Pfam" id="PF15978"/>
    </source>
</evidence>
<evidence type="ECO:0000313" key="4">
    <source>
        <dbReference type="Proteomes" id="UP000322524"/>
    </source>
</evidence>
<dbReference type="Pfam" id="PF15978">
    <property type="entry name" value="TnsD"/>
    <property type="match status" value="1"/>
</dbReference>
<name>A0A5D4S6P7_9BACI</name>
<dbReference type="Proteomes" id="UP000322524">
    <property type="component" value="Unassembled WGS sequence"/>
</dbReference>
<dbReference type="InterPro" id="IPR032750">
    <property type="entry name" value="TnsD_C"/>
</dbReference>
<comment type="caution">
    <text evidence="3">The sequence shown here is derived from an EMBL/GenBank/DDBJ whole genome shotgun (WGS) entry which is preliminary data.</text>
</comment>
<dbReference type="AlphaFoldDB" id="A0A5D4S6P7"/>
<dbReference type="Pfam" id="PF06527">
    <property type="entry name" value="TniQ"/>
    <property type="match status" value="1"/>
</dbReference>
<gene>
    <name evidence="3" type="ORF">FZC76_22375</name>
</gene>
<evidence type="ECO:0000259" key="1">
    <source>
        <dbReference type="Pfam" id="PF06527"/>
    </source>
</evidence>
<dbReference type="InterPro" id="IPR009492">
    <property type="entry name" value="TniQ"/>
</dbReference>
<accession>A0A5D4S6P7</accession>
<dbReference type="EMBL" id="VTEV01000017">
    <property type="protein sequence ID" value="TYS59357.1"/>
    <property type="molecule type" value="Genomic_DNA"/>
</dbReference>
<proteinExistence type="predicted"/>
<reference evidence="3 4" key="1">
    <citation type="submission" date="2019-08" db="EMBL/GenBank/DDBJ databases">
        <title>Bacillus genomes from the desert of Cuatro Cienegas, Coahuila.</title>
        <authorList>
            <person name="Olmedo-Alvarez G."/>
        </authorList>
    </citation>
    <scope>NUCLEOTIDE SEQUENCE [LARGE SCALE GENOMIC DNA]</scope>
    <source>
        <strain evidence="3 4">CH28_1T</strain>
    </source>
</reference>